<feature type="domain" description="HTH cro/C1-type" evidence="2">
    <location>
        <begin position="7"/>
        <end position="61"/>
    </location>
</feature>
<dbReference type="CDD" id="cd00093">
    <property type="entry name" value="HTH_XRE"/>
    <property type="match status" value="1"/>
</dbReference>
<accession>A0A4P6Q1M7</accession>
<evidence type="ECO:0000313" key="4">
    <source>
        <dbReference type="Proteomes" id="UP000292235"/>
    </source>
</evidence>
<sequence>MTIGRRLAEARAESGMTQAQLASAVGMARSVVAKIENETRRISAVELVSVARELDRRVEWFVVAGPQAVVSHRANRTEPTTRAIDTELERIVRDVEFVAEHAVGLIERPPATQRRPASPSESETLAADARRFLSLEPGEPVQDLSVLLPGIGLLPFAVHLGQGADAGTVLLQRGGVCLVNGDTGVGRRRLALAHELGHYLVADPYTTDWRVASADADALEARLDRFARALLLPEAALRQSWAEWRARPDESLRDSAVRAGSHYRVDMATLSRRLAELRIVDASEAADIRRVKTTQGDIVEKDLVVHRELEPVFLPRPYQQAVLSLYRSETVTSDRALGLLMNTFSEDDLPDLPAVPEGEIWSFIS</sequence>
<proteinExistence type="inferred from homology"/>
<evidence type="ECO:0000256" key="1">
    <source>
        <dbReference type="ARBA" id="ARBA00007227"/>
    </source>
</evidence>
<dbReference type="AlphaFoldDB" id="A0A4P6Q1M7"/>
<dbReference type="InterPro" id="IPR001387">
    <property type="entry name" value="Cro/C1-type_HTH"/>
</dbReference>
<dbReference type="InterPro" id="IPR010359">
    <property type="entry name" value="IrrE_HExxH"/>
</dbReference>
<dbReference type="SMART" id="SM00530">
    <property type="entry name" value="HTH_XRE"/>
    <property type="match status" value="1"/>
</dbReference>
<dbReference type="Gene3D" id="1.10.260.40">
    <property type="entry name" value="lambda repressor-like DNA-binding domains"/>
    <property type="match status" value="1"/>
</dbReference>
<name>A0A4P6Q1M7_9ACTN</name>
<dbReference type="Pfam" id="PF01381">
    <property type="entry name" value="HTH_3"/>
    <property type="match status" value="1"/>
</dbReference>
<dbReference type="OrthoDB" id="9794834at2"/>
<keyword evidence="4" id="KW-1185">Reference proteome</keyword>
<dbReference type="PANTHER" id="PTHR43236:SF1">
    <property type="entry name" value="BLL7220 PROTEIN"/>
    <property type="match status" value="1"/>
</dbReference>
<dbReference type="SUPFAM" id="SSF47413">
    <property type="entry name" value="lambda repressor-like DNA-binding domains"/>
    <property type="match status" value="1"/>
</dbReference>
<reference evidence="3 4" key="1">
    <citation type="submission" date="2019-02" db="EMBL/GenBank/DDBJ databases">
        <authorList>
            <person name="Khodamoradi S."/>
            <person name="Hahnke R.L."/>
            <person name="Kaempfer P."/>
            <person name="Schumann P."/>
            <person name="Rohde M."/>
            <person name="Steinert M."/>
            <person name="Luzhetskyy A."/>
            <person name="Wink J."/>
            <person name="Ruckert C."/>
        </authorList>
    </citation>
    <scope>NUCLEOTIDE SEQUENCE [LARGE SCALE GENOMIC DNA]</scope>
    <source>
        <strain evidence="3 4">M2</strain>
    </source>
</reference>
<dbReference type="InterPro" id="IPR052345">
    <property type="entry name" value="Rad_response_metalloprotease"/>
</dbReference>
<dbReference type="EMBL" id="CP036455">
    <property type="protein sequence ID" value="QBI52497.1"/>
    <property type="molecule type" value="Genomic_DNA"/>
</dbReference>
<dbReference type="KEGG" id="strr:EKD16_03430"/>
<dbReference type="InterPro" id="IPR010982">
    <property type="entry name" value="Lambda_DNA-bd_dom_sf"/>
</dbReference>
<dbReference type="PROSITE" id="PS50943">
    <property type="entry name" value="HTH_CROC1"/>
    <property type="match status" value="1"/>
</dbReference>
<comment type="similarity">
    <text evidence="1">Belongs to the short-chain fatty acyl-CoA assimilation regulator (ScfR) family.</text>
</comment>
<dbReference type="PANTHER" id="PTHR43236">
    <property type="entry name" value="ANTITOXIN HIGA1"/>
    <property type="match status" value="1"/>
</dbReference>
<protein>
    <submittedName>
        <fullName evidence="3">Helix-turn-helix protein</fullName>
    </submittedName>
</protein>
<dbReference type="Proteomes" id="UP000292235">
    <property type="component" value="Chromosome"/>
</dbReference>
<evidence type="ECO:0000259" key="2">
    <source>
        <dbReference type="PROSITE" id="PS50943"/>
    </source>
</evidence>
<gene>
    <name evidence="3" type="ORF">EKD16_03430</name>
</gene>
<evidence type="ECO:0000313" key="3">
    <source>
        <dbReference type="EMBL" id="QBI52497.1"/>
    </source>
</evidence>
<dbReference type="Pfam" id="PF06114">
    <property type="entry name" value="Peptidase_M78"/>
    <property type="match status" value="1"/>
</dbReference>
<organism evidence="3 4">
    <name type="scientific">Streptomonospora litoralis</name>
    <dbReference type="NCBI Taxonomy" id="2498135"/>
    <lineage>
        <taxon>Bacteria</taxon>
        <taxon>Bacillati</taxon>
        <taxon>Actinomycetota</taxon>
        <taxon>Actinomycetes</taxon>
        <taxon>Streptosporangiales</taxon>
        <taxon>Nocardiopsidaceae</taxon>
        <taxon>Streptomonospora</taxon>
    </lineage>
</organism>
<dbReference type="GO" id="GO:0003677">
    <property type="term" value="F:DNA binding"/>
    <property type="evidence" value="ECO:0007669"/>
    <property type="project" value="InterPro"/>
</dbReference>
<dbReference type="RefSeq" id="WP_131097040.1">
    <property type="nucleotide sequence ID" value="NZ_CP036455.1"/>
</dbReference>